<dbReference type="InterPro" id="IPR024388">
    <property type="entry name" value="Ribosomal_mL58"/>
</dbReference>
<evidence type="ECO:0000313" key="3">
    <source>
        <dbReference type="Proteomes" id="UP000799302"/>
    </source>
</evidence>
<feature type="region of interest" description="Disordered" evidence="1">
    <location>
        <begin position="23"/>
        <end position="56"/>
    </location>
</feature>
<gene>
    <name evidence="2" type="ORF">BT63DRAFT_420560</name>
</gene>
<dbReference type="GO" id="GO:0005762">
    <property type="term" value="C:mitochondrial large ribosomal subunit"/>
    <property type="evidence" value="ECO:0007669"/>
    <property type="project" value="TreeGrafter"/>
</dbReference>
<evidence type="ECO:0000313" key="2">
    <source>
        <dbReference type="EMBL" id="KAF2675365.1"/>
    </source>
</evidence>
<dbReference type="EMBL" id="MU004230">
    <property type="protein sequence ID" value="KAF2675365.1"/>
    <property type="molecule type" value="Genomic_DNA"/>
</dbReference>
<keyword evidence="3" id="KW-1185">Reference proteome</keyword>
<dbReference type="Pfam" id="PF12824">
    <property type="entry name" value="MRP-L20"/>
    <property type="match status" value="1"/>
</dbReference>
<accession>A0A6A6USY9</accession>
<dbReference type="PANTHER" id="PTHR28266:SF1">
    <property type="entry name" value="LARGE RIBOSOMAL SUBUNIT PROTEIN ML58"/>
    <property type="match status" value="1"/>
</dbReference>
<reference evidence="2" key="1">
    <citation type="journal article" date="2020" name="Stud. Mycol.">
        <title>101 Dothideomycetes genomes: a test case for predicting lifestyles and emergence of pathogens.</title>
        <authorList>
            <person name="Haridas S."/>
            <person name="Albert R."/>
            <person name="Binder M."/>
            <person name="Bloem J."/>
            <person name="Labutti K."/>
            <person name="Salamov A."/>
            <person name="Andreopoulos B."/>
            <person name="Baker S."/>
            <person name="Barry K."/>
            <person name="Bills G."/>
            <person name="Bluhm B."/>
            <person name="Cannon C."/>
            <person name="Castanera R."/>
            <person name="Culley D."/>
            <person name="Daum C."/>
            <person name="Ezra D."/>
            <person name="Gonzalez J."/>
            <person name="Henrissat B."/>
            <person name="Kuo A."/>
            <person name="Liang C."/>
            <person name="Lipzen A."/>
            <person name="Lutzoni F."/>
            <person name="Magnuson J."/>
            <person name="Mondo S."/>
            <person name="Nolan M."/>
            <person name="Ohm R."/>
            <person name="Pangilinan J."/>
            <person name="Park H.-J."/>
            <person name="Ramirez L."/>
            <person name="Alfaro M."/>
            <person name="Sun H."/>
            <person name="Tritt A."/>
            <person name="Yoshinaga Y."/>
            <person name="Zwiers L.-H."/>
            <person name="Turgeon B."/>
            <person name="Goodwin S."/>
            <person name="Spatafora J."/>
            <person name="Crous P."/>
            <person name="Grigoriev I."/>
        </authorList>
    </citation>
    <scope>NUCLEOTIDE SEQUENCE</scope>
    <source>
        <strain evidence="2">CBS 115976</strain>
    </source>
</reference>
<dbReference type="GO" id="GO:0003735">
    <property type="term" value="F:structural constituent of ribosome"/>
    <property type="evidence" value="ECO:0007669"/>
    <property type="project" value="TreeGrafter"/>
</dbReference>
<evidence type="ECO:0008006" key="4">
    <source>
        <dbReference type="Google" id="ProtNLM"/>
    </source>
</evidence>
<protein>
    <recommendedName>
        <fullName evidence="4">60S ribosomal protein L20</fullName>
    </recommendedName>
</protein>
<dbReference type="OrthoDB" id="6021263at2759"/>
<dbReference type="Proteomes" id="UP000799302">
    <property type="component" value="Unassembled WGS sequence"/>
</dbReference>
<proteinExistence type="predicted"/>
<evidence type="ECO:0000256" key="1">
    <source>
        <dbReference type="SAM" id="MobiDB-lite"/>
    </source>
</evidence>
<name>A0A6A6USY9_9PEZI</name>
<organism evidence="2 3">
    <name type="scientific">Microthyrium microscopicum</name>
    <dbReference type="NCBI Taxonomy" id="703497"/>
    <lineage>
        <taxon>Eukaryota</taxon>
        <taxon>Fungi</taxon>
        <taxon>Dikarya</taxon>
        <taxon>Ascomycota</taxon>
        <taxon>Pezizomycotina</taxon>
        <taxon>Dothideomycetes</taxon>
        <taxon>Dothideomycetes incertae sedis</taxon>
        <taxon>Microthyriales</taxon>
        <taxon>Microthyriaceae</taxon>
        <taxon>Microthyrium</taxon>
    </lineage>
</organism>
<sequence length="231" mass="26187">MSGPRIQCRYQSTFRRLTRSTAMAGAPSLRSSKVASGPETSHIIFNPPPSTPNVHHTPLKFLPPNDPRRKLYESGPSLYNLPSDINSPIPRRNSQSKVENVATSTVMSTPGTALREVAFSFPAGLAQRVPQNSRLPPPVRKQWSYEKELTQEEVEEVRRLRRDDPDNNSVNHLAYKFGCSDKLVKAIQSAPLRIKAAHIERREAAMNSWGPKKRKAWEDLQRRKELWARDA</sequence>
<dbReference type="PANTHER" id="PTHR28266">
    <property type="entry name" value="54S RIBOSOMAL PROTEIN L20, MITOCHONDRIAL"/>
    <property type="match status" value="1"/>
</dbReference>
<dbReference type="AlphaFoldDB" id="A0A6A6USY9"/>